<dbReference type="Gene3D" id="3.10.120.10">
    <property type="entry name" value="Cytochrome b5-like heme/steroid binding domain"/>
    <property type="match status" value="1"/>
</dbReference>
<evidence type="ECO:0000256" key="3">
    <source>
        <dbReference type="ARBA" id="ARBA00023004"/>
    </source>
</evidence>
<comment type="similarity">
    <text evidence="4 5">Belongs to the cytochrome b5 family.</text>
</comment>
<comment type="caution">
    <text evidence="7">The sequence shown here is derived from an EMBL/GenBank/DDBJ whole genome shotgun (WGS) entry which is preliminary data.</text>
</comment>
<accession>A0A9W9W379</accession>
<dbReference type="GO" id="GO:0046872">
    <property type="term" value="F:metal ion binding"/>
    <property type="evidence" value="ECO:0007669"/>
    <property type="project" value="UniProtKB-UniRule"/>
</dbReference>
<evidence type="ECO:0000256" key="2">
    <source>
        <dbReference type="ARBA" id="ARBA00022723"/>
    </source>
</evidence>
<dbReference type="SUPFAM" id="SSF55856">
    <property type="entry name" value="Cytochrome b5-like heme/steroid binding domain"/>
    <property type="match status" value="1"/>
</dbReference>
<dbReference type="PANTHER" id="PTHR19359">
    <property type="entry name" value="CYTOCHROME B5"/>
    <property type="match status" value="1"/>
</dbReference>
<sequence length="73" mass="8323">MLTRSQVQQHRTRKSCWVIIGQTVYDITDFLDEHPGGAGILLQYAGSDASEAFESIHQADILTRYLSQKYARH</sequence>
<evidence type="ECO:0000313" key="7">
    <source>
        <dbReference type="EMBL" id="KAJ5397850.1"/>
    </source>
</evidence>
<dbReference type="InterPro" id="IPR036400">
    <property type="entry name" value="Cyt_B5-like_heme/steroid_sf"/>
</dbReference>
<dbReference type="Proteomes" id="UP001147747">
    <property type="component" value="Unassembled WGS sequence"/>
</dbReference>
<evidence type="ECO:0000313" key="8">
    <source>
        <dbReference type="Proteomes" id="UP001147747"/>
    </source>
</evidence>
<keyword evidence="8" id="KW-1185">Reference proteome</keyword>
<dbReference type="InterPro" id="IPR050668">
    <property type="entry name" value="Cytochrome_b5"/>
</dbReference>
<name>A0A9W9W379_9EURO</name>
<dbReference type="GO" id="GO:0020037">
    <property type="term" value="F:heme binding"/>
    <property type="evidence" value="ECO:0007669"/>
    <property type="project" value="UniProtKB-UniRule"/>
</dbReference>
<evidence type="ECO:0000256" key="4">
    <source>
        <dbReference type="ARBA" id="ARBA00038168"/>
    </source>
</evidence>
<dbReference type="PROSITE" id="PS50255">
    <property type="entry name" value="CYTOCHROME_B5_2"/>
    <property type="match status" value="1"/>
</dbReference>
<dbReference type="GeneID" id="81369580"/>
<dbReference type="InterPro" id="IPR001199">
    <property type="entry name" value="Cyt_B5-like_heme/steroid-bd"/>
</dbReference>
<reference evidence="7" key="2">
    <citation type="journal article" date="2023" name="IMA Fungus">
        <title>Comparative genomic study of the Penicillium genus elucidates a diverse pangenome and 15 lateral gene transfer events.</title>
        <authorList>
            <person name="Petersen C."/>
            <person name="Sorensen T."/>
            <person name="Nielsen M.R."/>
            <person name="Sondergaard T.E."/>
            <person name="Sorensen J.L."/>
            <person name="Fitzpatrick D.A."/>
            <person name="Frisvad J.C."/>
            <person name="Nielsen K.L."/>
        </authorList>
    </citation>
    <scope>NUCLEOTIDE SEQUENCE</scope>
    <source>
        <strain evidence="7">IBT 29677</strain>
    </source>
</reference>
<keyword evidence="1 5" id="KW-0349">Heme</keyword>
<evidence type="ECO:0000256" key="5">
    <source>
        <dbReference type="RuleBase" id="RU362121"/>
    </source>
</evidence>
<dbReference type="GO" id="GO:0016020">
    <property type="term" value="C:membrane"/>
    <property type="evidence" value="ECO:0007669"/>
    <property type="project" value="TreeGrafter"/>
</dbReference>
<keyword evidence="3 5" id="KW-0408">Iron</keyword>
<evidence type="ECO:0000256" key="1">
    <source>
        <dbReference type="ARBA" id="ARBA00022617"/>
    </source>
</evidence>
<proteinExistence type="inferred from homology"/>
<dbReference type="PRINTS" id="PR00363">
    <property type="entry name" value="CYTOCHROMEB5"/>
</dbReference>
<dbReference type="Pfam" id="PF00173">
    <property type="entry name" value="Cyt-b5"/>
    <property type="match status" value="1"/>
</dbReference>
<dbReference type="SMART" id="SM01117">
    <property type="entry name" value="Cyt-b5"/>
    <property type="match status" value="1"/>
</dbReference>
<dbReference type="EMBL" id="JAPZBU010000006">
    <property type="protein sequence ID" value="KAJ5397850.1"/>
    <property type="molecule type" value="Genomic_DNA"/>
</dbReference>
<keyword evidence="2 5" id="KW-0479">Metal-binding</keyword>
<protein>
    <recommendedName>
        <fullName evidence="6">Cytochrome b5 heme-binding domain-containing protein</fullName>
    </recommendedName>
</protein>
<dbReference type="OrthoDB" id="260519at2759"/>
<organism evidence="7 8">
    <name type="scientific">Penicillium cosmopolitanum</name>
    <dbReference type="NCBI Taxonomy" id="1131564"/>
    <lineage>
        <taxon>Eukaryota</taxon>
        <taxon>Fungi</taxon>
        <taxon>Dikarya</taxon>
        <taxon>Ascomycota</taxon>
        <taxon>Pezizomycotina</taxon>
        <taxon>Eurotiomycetes</taxon>
        <taxon>Eurotiomycetidae</taxon>
        <taxon>Eurotiales</taxon>
        <taxon>Aspergillaceae</taxon>
        <taxon>Penicillium</taxon>
    </lineage>
</organism>
<dbReference type="RefSeq" id="XP_056489902.1">
    <property type="nucleotide sequence ID" value="XM_056630600.1"/>
</dbReference>
<dbReference type="AlphaFoldDB" id="A0A9W9W379"/>
<feature type="domain" description="Cytochrome b5 heme-binding" evidence="6">
    <location>
        <begin position="1"/>
        <end position="73"/>
    </location>
</feature>
<dbReference type="PROSITE" id="PS00191">
    <property type="entry name" value="CYTOCHROME_B5_1"/>
    <property type="match status" value="1"/>
</dbReference>
<dbReference type="InterPro" id="IPR018506">
    <property type="entry name" value="Cyt_B5_heme-BS"/>
</dbReference>
<gene>
    <name evidence="7" type="ORF">N7509_005963</name>
</gene>
<evidence type="ECO:0000259" key="6">
    <source>
        <dbReference type="PROSITE" id="PS50255"/>
    </source>
</evidence>
<reference evidence="7" key="1">
    <citation type="submission" date="2022-12" db="EMBL/GenBank/DDBJ databases">
        <authorList>
            <person name="Petersen C."/>
        </authorList>
    </citation>
    <scope>NUCLEOTIDE SEQUENCE</scope>
    <source>
        <strain evidence="7">IBT 29677</strain>
    </source>
</reference>